<protein>
    <submittedName>
        <fullName evidence="2">Uncharacterized protein</fullName>
    </submittedName>
</protein>
<feature type="region of interest" description="Disordered" evidence="1">
    <location>
        <begin position="422"/>
        <end position="452"/>
    </location>
</feature>
<feature type="compositionally biased region" description="Polar residues" evidence="1">
    <location>
        <begin position="441"/>
        <end position="451"/>
    </location>
</feature>
<dbReference type="EMBL" id="JARBHB010000007">
    <property type="protein sequence ID" value="KAJ8879278.1"/>
    <property type="molecule type" value="Genomic_DNA"/>
</dbReference>
<accession>A0ABQ9H529</accession>
<reference evidence="2 3" key="1">
    <citation type="submission" date="2023-02" db="EMBL/GenBank/DDBJ databases">
        <title>LHISI_Scaffold_Assembly.</title>
        <authorList>
            <person name="Stuart O.P."/>
            <person name="Cleave R."/>
            <person name="Magrath M.J.L."/>
            <person name="Mikheyev A.S."/>
        </authorList>
    </citation>
    <scope>NUCLEOTIDE SEQUENCE [LARGE SCALE GENOMIC DNA]</scope>
    <source>
        <strain evidence="2">Daus_M_001</strain>
        <tissue evidence="2">Leg muscle</tissue>
    </source>
</reference>
<dbReference type="Proteomes" id="UP001159363">
    <property type="component" value="Chromosome 6"/>
</dbReference>
<name>A0ABQ9H529_9NEOP</name>
<sequence>MRGSSDVARAVRNFDISPLKNSPHPVTSVRFFPIAKLHILLLRMARCNGQYSKFPCVSNAETSASNVKKYSEHEGVPDYLPGLVSFVSSTKAEKQQVRQLLANQMSHRLYEQVELRDLGVSQLRGRGKREISEKIRRPTASSDTIPTCENLVMSPGFDPGSPWRILSSARPPSQLLRMPKICTRHKLPSMYGIFTIMYVNFTPECGNFTSPCTIRGRVTKSDREPLAGIELAHVSTSRCRGKSRARAMPAVKYEGPAAANHHYRYYLCQSYSPKSGGLAGEKGEVVCIRAGSGARRGFECRLRHRPVLGQQLCCSQPSQLPPAASSPVNERARPPCSRGATVAEWLERLPPTKATRVHSPAGSQDFRIRQSDYSPPTKPNWVRFRVGIARIFTCGRRGHLPMGFLGGTPQFPFPLHAAAAPSSSPHFTLTGAQDRPRRQEPTNFTSETNSGMREPEDFRLLGAVLHFRLAEIMEALPGALDKHLIATSSRLLVCALKPRTVATAAVLQTFSHGLAPWSTRSSKSATVNPCRLPFYSRIEPSASRSGKRVVCEMFRSPSYHKQLSPSSPRYYATVTGGETIGRGSDLPAHCKGHGDFFGAGSRPMACDRARRLDVPIVGGRYNTPPATAALRVAKPNTLQTNTGQCYINIISEYGTTSHPSLPTLLGACFSVRQLKYMQVGAVTFSKVDFKSAHFIVNSLYHWNVLLNRGAAVCWLEVITLLDFLANIFHLSGITCLHEGLPVVRHAQREMLKAMAFLNCCGLRTV</sequence>
<proteinExistence type="predicted"/>
<evidence type="ECO:0000313" key="3">
    <source>
        <dbReference type="Proteomes" id="UP001159363"/>
    </source>
</evidence>
<evidence type="ECO:0000313" key="2">
    <source>
        <dbReference type="EMBL" id="KAJ8879278.1"/>
    </source>
</evidence>
<evidence type="ECO:0000256" key="1">
    <source>
        <dbReference type="SAM" id="MobiDB-lite"/>
    </source>
</evidence>
<comment type="caution">
    <text evidence="2">The sequence shown here is derived from an EMBL/GenBank/DDBJ whole genome shotgun (WGS) entry which is preliminary data.</text>
</comment>
<gene>
    <name evidence="2" type="ORF">PR048_019885</name>
</gene>
<organism evidence="2 3">
    <name type="scientific">Dryococelus australis</name>
    <dbReference type="NCBI Taxonomy" id="614101"/>
    <lineage>
        <taxon>Eukaryota</taxon>
        <taxon>Metazoa</taxon>
        <taxon>Ecdysozoa</taxon>
        <taxon>Arthropoda</taxon>
        <taxon>Hexapoda</taxon>
        <taxon>Insecta</taxon>
        <taxon>Pterygota</taxon>
        <taxon>Neoptera</taxon>
        <taxon>Polyneoptera</taxon>
        <taxon>Phasmatodea</taxon>
        <taxon>Verophasmatodea</taxon>
        <taxon>Anareolatae</taxon>
        <taxon>Phasmatidae</taxon>
        <taxon>Eurycanthinae</taxon>
        <taxon>Dryococelus</taxon>
    </lineage>
</organism>
<keyword evidence="3" id="KW-1185">Reference proteome</keyword>